<reference evidence="1" key="1">
    <citation type="journal article" date="2021" name="Proc. Natl. Acad. Sci. U.S.A.">
        <title>A Catalog of Tens of Thousands of Viruses from Human Metagenomes Reveals Hidden Associations with Chronic Diseases.</title>
        <authorList>
            <person name="Tisza M.J."/>
            <person name="Buck C.B."/>
        </authorList>
    </citation>
    <scope>NUCLEOTIDE SEQUENCE</scope>
    <source>
        <strain evidence="1">CtRTq15</strain>
    </source>
</reference>
<evidence type="ECO:0000313" key="1">
    <source>
        <dbReference type="EMBL" id="DAE28322.1"/>
    </source>
</evidence>
<accession>A0A8S5RAZ0</accession>
<protein>
    <submittedName>
        <fullName evidence="1">Uncharacterized protein</fullName>
    </submittedName>
</protein>
<sequence>MVFSIFSSPFYLTLCDYNIIPSNTCQHILVKKFDIV</sequence>
<dbReference type="EMBL" id="BK059084">
    <property type="protein sequence ID" value="DAE28322.1"/>
    <property type="molecule type" value="Genomic_DNA"/>
</dbReference>
<name>A0A8S5RAZ0_9VIRU</name>
<proteinExistence type="predicted"/>
<organism evidence="1">
    <name type="scientific">virus sp. ctRTq15</name>
    <dbReference type="NCBI Taxonomy" id="2828253"/>
    <lineage>
        <taxon>Viruses</taxon>
    </lineage>
</organism>